<organism evidence="1 2">
    <name type="scientific">Streptomyces doudnae</name>
    <dbReference type="NCBI Taxonomy" id="3075536"/>
    <lineage>
        <taxon>Bacteria</taxon>
        <taxon>Bacillati</taxon>
        <taxon>Actinomycetota</taxon>
        <taxon>Actinomycetes</taxon>
        <taxon>Kitasatosporales</taxon>
        <taxon>Streptomycetaceae</taxon>
        <taxon>Streptomyces</taxon>
    </lineage>
</organism>
<sequence>MTSPGPGWAAIESQLQHGVDQVEAAAFRFGQRARALIPSLPTHLPLPSSVDVHFGSREKPGDSSWIQILCESPEDVRQWAEHWGAPVAETPFSSSSLYVDVRSVVDGLTVHATATKFLPSGGQE</sequence>
<gene>
    <name evidence="1" type="ORF">RM877_13210</name>
</gene>
<dbReference type="AlphaFoldDB" id="A0ABD5ENK8"/>
<keyword evidence="2" id="KW-1185">Reference proteome</keyword>
<protein>
    <submittedName>
        <fullName evidence="1">Uncharacterized protein</fullName>
    </submittedName>
</protein>
<dbReference type="RefSeq" id="WP_093824394.1">
    <property type="nucleotide sequence ID" value="NZ_JAVRES010000004.1"/>
</dbReference>
<accession>A0ABD5ENK8</accession>
<comment type="caution">
    <text evidence="1">The sequence shown here is derived from an EMBL/GenBank/DDBJ whole genome shotgun (WGS) entry which is preliminary data.</text>
</comment>
<evidence type="ECO:0000313" key="1">
    <source>
        <dbReference type="EMBL" id="MDT0435644.1"/>
    </source>
</evidence>
<reference evidence="2" key="1">
    <citation type="submission" date="2023-07" db="EMBL/GenBank/DDBJ databases">
        <title>30 novel species of actinomycetes from the DSMZ collection.</title>
        <authorList>
            <person name="Nouioui I."/>
        </authorList>
    </citation>
    <scope>NUCLEOTIDE SEQUENCE [LARGE SCALE GENOMIC DNA]</scope>
    <source>
        <strain evidence="2">DSM 41981</strain>
    </source>
</reference>
<proteinExistence type="predicted"/>
<dbReference type="Proteomes" id="UP001183535">
    <property type="component" value="Unassembled WGS sequence"/>
</dbReference>
<evidence type="ECO:0000313" key="2">
    <source>
        <dbReference type="Proteomes" id="UP001183535"/>
    </source>
</evidence>
<dbReference type="EMBL" id="JAVRES010000004">
    <property type="protein sequence ID" value="MDT0435644.1"/>
    <property type="molecule type" value="Genomic_DNA"/>
</dbReference>
<name>A0ABD5ENK8_9ACTN</name>